<gene>
    <name evidence="1" type="ORF">X975_01990</name>
</gene>
<proteinExistence type="predicted"/>
<organism evidence="1 2">
    <name type="scientific">Stegodyphus mimosarum</name>
    <name type="common">African social velvet spider</name>
    <dbReference type="NCBI Taxonomy" id="407821"/>
    <lineage>
        <taxon>Eukaryota</taxon>
        <taxon>Metazoa</taxon>
        <taxon>Ecdysozoa</taxon>
        <taxon>Arthropoda</taxon>
        <taxon>Chelicerata</taxon>
        <taxon>Arachnida</taxon>
        <taxon>Araneae</taxon>
        <taxon>Araneomorphae</taxon>
        <taxon>Entelegynae</taxon>
        <taxon>Eresoidea</taxon>
        <taxon>Eresidae</taxon>
        <taxon>Stegodyphus</taxon>
    </lineage>
</organism>
<dbReference type="Gene3D" id="3.30.420.40">
    <property type="match status" value="1"/>
</dbReference>
<dbReference type="EMBL" id="KK112252">
    <property type="protein sequence ID" value="KFM57187.1"/>
    <property type="molecule type" value="Genomic_DNA"/>
</dbReference>
<dbReference type="InterPro" id="IPR043129">
    <property type="entry name" value="ATPase_NBD"/>
</dbReference>
<accession>A0A087SWE8</accession>
<protein>
    <submittedName>
        <fullName evidence="1">Putative tRNA threonylcarbamoyladenosine biosynthesis protein Osgepl1</fullName>
    </submittedName>
</protein>
<dbReference type="Proteomes" id="UP000054359">
    <property type="component" value="Unassembled WGS sequence"/>
</dbReference>
<reference evidence="1 2" key="1">
    <citation type="submission" date="2013-11" db="EMBL/GenBank/DDBJ databases">
        <title>Genome sequencing of Stegodyphus mimosarum.</title>
        <authorList>
            <person name="Bechsgaard J."/>
        </authorList>
    </citation>
    <scope>NUCLEOTIDE SEQUENCE [LARGE SCALE GENOMIC DNA]</scope>
</reference>
<dbReference type="STRING" id="407821.A0A087SWE8"/>
<dbReference type="OrthoDB" id="10259622at2759"/>
<feature type="non-terminal residue" evidence="1">
    <location>
        <position position="89"/>
    </location>
</feature>
<evidence type="ECO:0000313" key="1">
    <source>
        <dbReference type="EMBL" id="KFM57187.1"/>
    </source>
</evidence>
<keyword evidence="2" id="KW-1185">Reference proteome</keyword>
<name>A0A087SWE8_STEMI</name>
<sequence>MKFQILNRYIRLFSHFYRGLCVKSKRIVLGIETSCDDTGAAVIDEDGNVLGEGLKSQMKVHLEYVILYTCSFIKTLFDKCYYTFQRSPD</sequence>
<dbReference type="AlphaFoldDB" id="A0A087SWE8"/>
<evidence type="ECO:0000313" key="2">
    <source>
        <dbReference type="Proteomes" id="UP000054359"/>
    </source>
</evidence>
<dbReference type="SUPFAM" id="SSF53067">
    <property type="entry name" value="Actin-like ATPase domain"/>
    <property type="match status" value="1"/>
</dbReference>